<reference evidence="1 2" key="1">
    <citation type="submission" date="2016-05" db="EMBL/GenBank/DDBJ databases">
        <title>Microbial solvent formation.</title>
        <authorList>
            <person name="Poehlein A."/>
            <person name="Montoya Solano J.D."/>
            <person name="Flitsch S."/>
            <person name="Krabben P."/>
            <person name="Duerre P."/>
            <person name="Daniel R."/>
        </authorList>
    </citation>
    <scope>NUCLEOTIDE SEQUENCE [LARGE SCALE GENOMIC DNA]</scope>
    <source>
        <strain evidence="1 2">DSM 53</strain>
    </source>
</reference>
<dbReference type="Proteomes" id="UP000190973">
    <property type="component" value="Unassembled WGS sequence"/>
</dbReference>
<name>A0A1S8S8H7_CLOBE</name>
<protein>
    <submittedName>
        <fullName evidence="1">Uncharacterized protein</fullName>
    </submittedName>
</protein>
<dbReference type="EMBL" id="LZZI01000031">
    <property type="protein sequence ID" value="OOM61791.1"/>
    <property type="molecule type" value="Genomic_DNA"/>
</dbReference>
<gene>
    <name evidence="1" type="ORF">CLBCK_21570</name>
</gene>
<proteinExistence type="predicted"/>
<dbReference type="RefSeq" id="WP_173715027.1">
    <property type="nucleotide sequence ID" value="NZ_JABTAE010000001.1"/>
</dbReference>
<evidence type="ECO:0000313" key="2">
    <source>
        <dbReference type="Proteomes" id="UP000190973"/>
    </source>
</evidence>
<accession>A0A1S8S8H7</accession>
<sequence>MKKRFNITGTCIPGKHYMIDTSDKIKNIFKLIDDGDLLEVMKGREL</sequence>
<dbReference type="AlphaFoldDB" id="A0A1S8S8H7"/>
<organism evidence="1 2">
    <name type="scientific">Clostridium beijerinckii</name>
    <name type="common">Clostridium MP</name>
    <dbReference type="NCBI Taxonomy" id="1520"/>
    <lineage>
        <taxon>Bacteria</taxon>
        <taxon>Bacillati</taxon>
        <taxon>Bacillota</taxon>
        <taxon>Clostridia</taxon>
        <taxon>Eubacteriales</taxon>
        <taxon>Clostridiaceae</taxon>
        <taxon>Clostridium</taxon>
    </lineage>
</organism>
<comment type="caution">
    <text evidence="1">The sequence shown here is derived from an EMBL/GenBank/DDBJ whole genome shotgun (WGS) entry which is preliminary data.</text>
</comment>
<evidence type="ECO:0000313" key="1">
    <source>
        <dbReference type="EMBL" id="OOM61791.1"/>
    </source>
</evidence>